<accession>T1FJ57</accession>
<sequence length="320" mass="37401">MQSQVVSKMMSQMARKQSVDVKSEILEDDGYKEKKKTCYPCCCYYSIPYYAMVTRTVTDKFPDMPQKPSNIQIMPLKEKPKLPDFFMKVIELSKISPAEKEKQYFNRLIEAEEKKEKALKEKFRNDQAKKKAQVLQLQSAQKRMTYMDKNARYTGPNCYPQDVYKNKPRPESMYFYKPKKESKFIANMDIEFKRTEDLRKQMIREDCRKQNKYIAPPNVERIQTVDEVAKKKKEEEEKKEKSKGEEKPPEPTAEKVDDPDDPHAIKKTHWKEIKTEKKKVIDFDGDDPSIPPPKKEDEDKSAKPGKSKKAGLASAEAIVS</sequence>
<dbReference type="KEGG" id="hro:HELRODRAFT_183112"/>
<dbReference type="Proteomes" id="UP000015101">
    <property type="component" value="Unassembled WGS sequence"/>
</dbReference>
<dbReference type="EMBL" id="KB097798">
    <property type="protein sequence ID" value="ESN89834.1"/>
    <property type="molecule type" value="Genomic_DNA"/>
</dbReference>
<evidence type="ECO:0000256" key="2">
    <source>
        <dbReference type="SAM" id="MobiDB-lite"/>
    </source>
</evidence>
<dbReference type="AlphaFoldDB" id="T1FJ57"/>
<dbReference type="EnsemblMetazoa" id="HelroT183112">
    <property type="protein sequence ID" value="HelroP183112"/>
    <property type="gene ID" value="HelroG183112"/>
</dbReference>
<evidence type="ECO:0000313" key="5">
    <source>
        <dbReference type="Proteomes" id="UP000015101"/>
    </source>
</evidence>
<dbReference type="CTD" id="20208856"/>
<evidence type="ECO:0000256" key="1">
    <source>
        <dbReference type="SAM" id="Coils"/>
    </source>
</evidence>
<feature type="region of interest" description="Disordered" evidence="2">
    <location>
        <begin position="209"/>
        <end position="320"/>
    </location>
</feature>
<reference evidence="4" key="3">
    <citation type="submission" date="2015-06" db="UniProtKB">
        <authorList>
            <consortium name="EnsemblMetazoa"/>
        </authorList>
    </citation>
    <scope>IDENTIFICATION</scope>
</reference>
<feature type="compositionally biased region" description="Low complexity" evidence="2">
    <location>
        <begin position="310"/>
        <end position="320"/>
    </location>
</feature>
<dbReference type="HOGENOM" id="CLU_869538_0_0_1"/>
<name>T1FJ57_HELRO</name>
<protein>
    <submittedName>
        <fullName evidence="3 4">Uncharacterized protein</fullName>
    </submittedName>
</protein>
<dbReference type="RefSeq" id="XP_009032064.1">
    <property type="nucleotide sequence ID" value="XM_009033816.1"/>
</dbReference>
<gene>
    <name evidence="4" type="primary">20208856</name>
    <name evidence="3" type="ORF">HELRODRAFT_183112</name>
</gene>
<evidence type="ECO:0000313" key="4">
    <source>
        <dbReference type="EnsemblMetazoa" id="HelroP183112"/>
    </source>
</evidence>
<feature type="compositionally biased region" description="Basic and acidic residues" evidence="2">
    <location>
        <begin position="293"/>
        <end position="302"/>
    </location>
</feature>
<reference evidence="3 5" key="2">
    <citation type="journal article" date="2013" name="Nature">
        <title>Insights into bilaterian evolution from three spiralian genomes.</title>
        <authorList>
            <person name="Simakov O."/>
            <person name="Marletaz F."/>
            <person name="Cho S.J."/>
            <person name="Edsinger-Gonzales E."/>
            <person name="Havlak P."/>
            <person name="Hellsten U."/>
            <person name="Kuo D.H."/>
            <person name="Larsson T."/>
            <person name="Lv J."/>
            <person name="Arendt D."/>
            <person name="Savage R."/>
            <person name="Osoegawa K."/>
            <person name="de Jong P."/>
            <person name="Grimwood J."/>
            <person name="Chapman J.A."/>
            <person name="Shapiro H."/>
            <person name="Aerts A."/>
            <person name="Otillar R.P."/>
            <person name="Terry A.Y."/>
            <person name="Boore J.L."/>
            <person name="Grigoriev I.V."/>
            <person name="Lindberg D.R."/>
            <person name="Seaver E.C."/>
            <person name="Weisblat D.A."/>
            <person name="Putnam N.H."/>
            <person name="Rokhsar D.S."/>
        </authorList>
    </citation>
    <scope>NUCLEOTIDE SEQUENCE</scope>
</reference>
<organism evidence="4 5">
    <name type="scientific">Helobdella robusta</name>
    <name type="common">Californian leech</name>
    <dbReference type="NCBI Taxonomy" id="6412"/>
    <lineage>
        <taxon>Eukaryota</taxon>
        <taxon>Metazoa</taxon>
        <taxon>Spiralia</taxon>
        <taxon>Lophotrochozoa</taxon>
        <taxon>Annelida</taxon>
        <taxon>Clitellata</taxon>
        <taxon>Hirudinea</taxon>
        <taxon>Rhynchobdellida</taxon>
        <taxon>Glossiphoniidae</taxon>
        <taxon>Helobdella</taxon>
    </lineage>
</organism>
<keyword evidence="1" id="KW-0175">Coiled coil</keyword>
<evidence type="ECO:0000313" key="3">
    <source>
        <dbReference type="EMBL" id="ESN89834.1"/>
    </source>
</evidence>
<feature type="coiled-coil region" evidence="1">
    <location>
        <begin position="101"/>
        <end position="129"/>
    </location>
</feature>
<dbReference type="GeneID" id="20208856"/>
<dbReference type="EMBL" id="AMQM01008586">
    <property type="status" value="NOT_ANNOTATED_CDS"/>
    <property type="molecule type" value="Genomic_DNA"/>
</dbReference>
<reference evidence="5" key="1">
    <citation type="submission" date="2012-12" db="EMBL/GenBank/DDBJ databases">
        <authorList>
            <person name="Hellsten U."/>
            <person name="Grimwood J."/>
            <person name="Chapman J.A."/>
            <person name="Shapiro H."/>
            <person name="Aerts A."/>
            <person name="Otillar R.P."/>
            <person name="Terry A.Y."/>
            <person name="Boore J.L."/>
            <person name="Simakov O."/>
            <person name="Marletaz F."/>
            <person name="Cho S.-J."/>
            <person name="Edsinger-Gonzales E."/>
            <person name="Havlak P."/>
            <person name="Kuo D.-H."/>
            <person name="Larsson T."/>
            <person name="Lv J."/>
            <person name="Arendt D."/>
            <person name="Savage R."/>
            <person name="Osoegawa K."/>
            <person name="de Jong P."/>
            <person name="Lindberg D.R."/>
            <person name="Seaver E.C."/>
            <person name="Weisblat D.A."/>
            <person name="Putnam N.H."/>
            <person name="Grigoriev I.V."/>
            <person name="Rokhsar D.S."/>
        </authorList>
    </citation>
    <scope>NUCLEOTIDE SEQUENCE</scope>
</reference>
<proteinExistence type="predicted"/>
<feature type="compositionally biased region" description="Basic and acidic residues" evidence="2">
    <location>
        <begin position="223"/>
        <end position="282"/>
    </location>
</feature>
<dbReference type="InParanoid" id="T1FJ57"/>
<keyword evidence="5" id="KW-1185">Reference proteome</keyword>